<name>A0ABW3RMW7_9SPHI</name>
<proteinExistence type="predicted"/>
<comment type="caution">
    <text evidence="2">The sequence shown here is derived from an EMBL/GenBank/DDBJ whole genome shotgun (WGS) entry which is preliminary data.</text>
</comment>
<evidence type="ECO:0000259" key="1">
    <source>
        <dbReference type="Pfam" id="PF12867"/>
    </source>
</evidence>
<organism evidence="2 3">
    <name type="scientific">Sphingobacterium daejeonense</name>
    <dbReference type="NCBI Taxonomy" id="371142"/>
    <lineage>
        <taxon>Bacteria</taxon>
        <taxon>Pseudomonadati</taxon>
        <taxon>Bacteroidota</taxon>
        <taxon>Sphingobacteriia</taxon>
        <taxon>Sphingobacteriales</taxon>
        <taxon>Sphingobacteriaceae</taxon>
        <taxon>Sphingobacterium</taxon>
    </lineage>
</organism>
<accession>A0ABW3RMW7</accession>
<dbReference type="Proteomes" id="UP001597205">
    <property type="component" value="Unassembled WGS sequence"/>
</dbReference>
<dbReference type="SUPFAM" id="SSF109854">
    <property type="entry name" value="DinB/YfiT-like putative metalloenzymes"/>
    <property type="match status" value="1"/>
</dbReference>
<dbReference type="Gene3D" id="1.20.120.450">
    <property type="entry name" value="dinb family like domain"/>
    <property type="match status" value="1"/>
</dbReference>
<dbReference type="RefSeq" id="WP_380896685.1">
    <property type="nucleotide sequence ID" value="NZ_JBHTKY010000016.1"/>
</dbReference>
<evidence type="ECO:0000313" key="3">
    <source>
        <dbReference type="Proteomes" id="UP001597205"/>
    </source>
</evidence>
<keyword evidence="3" id="KW-1185">Reference proteome</keyword>
<reference evidence="3" key="1">
    <citation type="journal article" date="2019" name="Int. J. Syst. Evol. Microbiol.">
        <title>The Global Catalogue of Microorganisms (GCM) 10K type strain sequencing project: providing services to taxonomists for standard genome sequencing and annotation.</title>
        <authorList>
            <consortium name="The Broad Institute Genomics Platform"/>
            <consortium name="The Broad Institute Genome Sequencing Center for Infectious Disease"/>
            <person name="Wu L."/>
            <person name="Ma J."/>
        </authorList>
    </citation>
    <scope>NUCLEOTIDE SEQUENCE [LARGE SCALE GENOMIC DNA]</scope>
    <source>
        <strain evidence="3">CCUG 52468</strain>
    </source>
</reference>
<sequence length="175" mass="20550">MENSKIYEVLISQYHAALGMLRDVVEKVPNDEWNTNEYHNPNWQLIYHTIWSARLYLGGSHDVYKPFEKAIAGAESLGGDQEWENAEVEVIGQNSKSELLEFISEIEENLERQVKELPLDSPSGFEWYPYTRFELHLNTIRHIQHHTAQIIERLKEKGIKGFPWWIDSNKPGEWV</sequence>
<gene>
    <name evidence="2" type="ORF">ACFQ2C_11345</name>
</gene>
<dbReference type="InterPro" id="IPR034660">
    <property type="entry name" value="DinB/YfiT-like"/>
</dbReference>
<evidence type="ECO:0000313" key="2">
    <source>
        <dbReference type="EMBL" id="MFD1166201.1"/>
    </source>
</evidence>
<protein>
    <submittedName>
        <fullName evidence="2">DinB family protein</fullName>
    </submittedName>
</protein>
<dbReference type="InterPro" id="IPR024775">
    <property type="entry name" value="DinB-like"/>
</dbReference>
<feature type="domain" description="DinB-like" evidence="1">
    <location>
        <begin position="13"/>
        <end position="150"/>
    </location>
</feature>
<dbReference type="EMBL" id="JBHTKY010000016">
    <property type="protein sequence ID" value="MFD1166201.1"/>
    <property type="molecule type" value="Genomic_DNA"/>
</dbReference>
<dbReference type="Pfam" id="PF12867">
    <property type="entry name" value="DinB_2"/>
    <property type="match status" value="1"/>
</dbReference>